<protein>
    <submittedName>
        <fullName evidence="1">Uncharacterized protein</fullName>
    </submittedName>
</protein>
<comment type="caution">
    <text evidence="1">The sequence shown here is derived from an EMBL/GenBank/DDBJ whole genome shotgun (WGS) entry which is preliminary data.</text>
</comment>
<keyword evidence="2" id="KW-1185">Reference proteome</keyword>
<gene>
    <name evidence="1" type="ORF">O1611_g3954</name>
</gene>
<organism evidence="1 2">
    <name type="scientific">Lasiodiplodia mahajangana</name>
    <dbReference type="NCBI Taxonomy" id="1108764"/>
    <lineage>
        <taxon>Eukaryota</taxon>
        <taxon>Fungi</taxon>
        <taxon>Dikarya</taxon>
        <taxon>Ascomycota</taxon>
        <taxon>Pezizomycotina</taxon>
        <taxon>Dothideomycetes</taxon>
        <taxon>Dothideomycetes incertae sedis</taxon>
        <taxon>Botryosphaeriales</taxon>
        <taxon>Botryosphaeriaceae</taxon>
        <taxon>Lasiodiplodia</taxon>
    </lineage>
</organism>
<reference evidence="1" key="1">
    <citation type="submission" date="2022-12" db="EMBL/GenBank/DDBJ databases">
        <title>Genome Sequence of Lasiodiplodia mahajangana.</title>
        <authorList>
            <person name="Buettner E."/>
        </authorList>
    </citation>
    <scope>NUCLEOTIDE SEQUENCE</scope>
    <source>
        <strain evidence="1">VT137</strain>
    </source>
</reference>
<dbReference type="Proteomes" id="UP001153332">
    <property type="component" value="Unassembled WGS sequence"/>
</dbReference>
<accession>A0ACC2JQQ9</accession>
<sequence>MQVMDIVAKETGVGHDELADNIAFADLGVDSLMGLTISGRLREELELNVDSHAFNDHSTVGAFKKFLAQFESATVTVEEVGTSSTSDDSDEDGLGSVDTDVTTPPDDSEKGSVKDDGAGVESGNTSELQQMIRETICTEMGVEIEEIIAAPDLAALGMDSLMSLSILGILREKTGLNIPGDLLGHNPSLKDVERALGVVDKPKKPAKPTPAAKPVELKSTKTTVKKESATVTVSKSEMTVDAYPHRKATSVLLQGNHRTATRQLFMIPDGSGSATSYTEITELGPDIAVWGMFSPFMKTPEEYKCGVYGMATKFIEEMRRRQPKGPYAVSGWSAGGVIAYEIVNQLTKAGEEVSHLLIIDAPCPITIEPLPAGLHAWFAEIGLLGEGDPSQAKKIPSWLLPHFAASVTALSNYTAEPIAKEKCPNVMAIWCEDGVCKEPTDPRPDPYPTGHALFLLDNRTDFGPNRWDEYLDINKMKFRHMPGNHFSMMHGDAAKQLGAFMQEGINM</sequence>
<evidence type="ECO:0000313" key="2">
    <source>
        <dbReference type="Proteomes" id="UP001153332"/>
    </source>
</evidence>
<proteinExistence type="predicted"/>
<dbReference type="EMBL" id="JAPUUL010000691">
    <property type="protein sequence ID" value="KAJ8129677.1"/>
    <property type="molecule type" value="Genomic_DNA"/>
</dbReference>
<evidence type="ECO:0000313" key="1">
    <source>
        <dbReference type="EMBL" id="KAJ8129677.1"/>
    </source>
</evidence>
<name>A0ACC2JQQ9_9PEZI</name>